<dbReference type="AlphaFoldDB" id="A0A914EEN4"/>
<evidence type="ECO:0000313" key="1">
    <source>
        <dbReference type="Proteomes" id="UP000887540"/>
    </source>
</evidence>
<sequence length="166" mass="18918">MPLMSRRVYDRYKHHWVDPAISEMYEDQKERAIEAAPKPLRIASDGQYDSRGYSAEMCCVLAMDEVTKRILTFAVVDKSEVGGVSNRMEKFGTQRVVEELQGRNLEISGVTIDKHAAVMKYFKDIGIVFNLDAWHLLGKLSSSIRAEVKSLKKQPEQQGILRDLGR</sequence>
<dbReference type="PANTHER" id="PTHR31751:SF42">
    <property type="entry name" value="PROTEIN CBG10204"/>
    <property type="match status" value="1"/>
</dbReference>
<protein>
    <submittedName>
        <fullName evidence="2">Transposase</fullName>
    </submittedName>
</protein>
<name>A0A914EEN4_9BILA</name>
<organism evidence="1 2">
    <name type="scientific">Acrobeloides nanus</name>
    <dbReference type="NCBI Taxonomy" id="290746"/>
    <lineage>
        <taxon>Eukaryota</taxon>
        <taxon>Metazoa</taxon>
        <taxon>Ecdysozoa</taxon>
        <taxon>Nematoda</taxon>
        <taxon>Chromadorea</taxon>
        <taxon>Rhabditida</taxon>
        <taxon>Tylenchina</taxon>
        <taxon>Cephalobomorpha</taxon>
        <taxon>Cephaloboidea</taxon>
        <taxon>Cephalobidae</taxon>
        <taxon>Acrobeloides</taxon>
    </lineage>
</organism>
<dbReference type="Proteomes" id="UP000887540">
    <property type="component" value="Unplaced"/>
</dbReference>
<evidence type="ECO:0000313" key="2">
    <source>
        <dbReference type="WBParaSite" id="ACRNAN_scaffold772.g14204.t1"/>
    </source>
</evidence>
<proteinExistence type="predicted"/>
<dbReference type="PANTHER" id="PTHR31751">
    <property type="entry name" value="SI:CH211-108C17.2-RELATED-RELATED"/>
    <property type="match status" value="1"/>
</dbReference>
<dbReference type="WBParaSite" id="ACRNAN_scaffold772.g14204.t1">
    <property type="protein sequence ID" value="ACRNAN_scaffold772.g14204.t1"/>
    <property type="gene ID" value="ACRNAN_scaffold772.g14204"/>
</dbReference>
<keyword evidence="1" id="KW-1185">Reference proteome</keyword>
<reference evidence="2" key="1">
    <citation type="submission" date="2022-11" db="UniProtKB">
        <authorList>
            <consortium name="WormBaseParasite"/>
        </authorList>
    </citation>
    <scope>IDENTIFICATION</scope>
</reference>
<accession>A0A914EEN4</accession>